<keyword evidence="2" id="KW-1185">Reference proteome</keyword>
<dbReference type="AlphaFoldDB" id="A0A8J8SZE1"/>
<evidence type="ECO:0000313" key="2">
    <source>
        <dbReference type="Proteomes" id="UP000785679"/>
    </source>
</evidence>
<gene>
    <name evidence="1" type="ORF">FGO68_gene10170</name>
</gene>
<dbReference type="Proteomes" id="UP000785679">
    <property type="component" value="Unassembled WGS sequence"/>
</dbReference>
<evidence type="ECO:0000313" key="1">
    <source>
        <dbReference type="EMBL" id="TNV76504.1"/>
    </source>
</evidence>
<name>A0A8J8SZE1_HALGN</name>
<reference evidence="1" key="1">
    <citation type="submission" date="2019-06" db="EMBL/GenBank/DDBJ databases">
        <authorList>
            <person name="Zheng W."/>
        </authorList>
    </citation>
    <scope>NUCLEOTIDE SEQUENCE</scope>
    <source>
        <strain evidence="1">QDHG01</strain>
    </source>
</reference>
<accession>A0A8J8SZE1</accession>
<dbReference type="EMBL" id="RRYP01013449">
    <property type="protein sequence ID" value="TNV76504.1"/>
    <property type="molecule type" value="Genomic_DNA"/>
</dbReference>
<sequence length="201" mass="23035">MAVDQQLKWGWETWVRDNTKKVKDTLNCQTGNITKSAKGFYIAHATEGRSNVECNATNNTCESFFPGRRFIPVYYDEKEPTLVMYQCLDLTFAINELEKSSAMSKLDSKWKGIIAQAKKFSEKIHYSFMMVLSQNPDKLSKDAKKKVDTFISSFNDQVPNFKISDKLFDLAARAIGWDGKKVYNVLSDVFKPDQSKSTCKY</sequence>
<proteinExistence type="predicted"/>
<organism evidence="1 2">
    <name type="scientific">Halteria grandinella</name>
    <dbReference type="NCBI Taxonomy" id="5974"/>
    <lineage>
        <taxon>Eukaryota</taxon>
        <taxon>Sar</taxon>
        <taxon>Alveolata</taxon>
        <taxon>Ciliophora</taxon>
        <taxon>Intramacronucleata</taxon>
        <taxon>Spirotrichea</taxon>
        <taxon>Stichotrichia</taxon>
        <taxon>Sporadotrichida</taxon>
        <taxon>Halteriidae</taxon>
        <taxon>Halteria</taxon>
    </lineage>
</organism>
<comment type="caution">
    <text evidence="1">The sequence shown here is derived from an EMBL/GenBank/DDBJ whole genome shotgun (WGS) entry which is preliminary data.</text>
</comment>
<protein>
    <submittedName>
        <fullName evidence="1">Uncharacterized protein</fullName>
    </submittedName>
</protein>